<protein>
    <submittedName>
        <fullName evidence="6">Engulfment and cell motility 2</fullName>
    </submittedName>
</protein>
<keyword evidence="3" id="KW-0729">SH3-binding</keyword>
<dbReference type="InterPro" id="IPR050868">
    <property type="entry name" value="ELMO_domain-containing"/>
</dbReference>
<dbReference type="GO" id="GO:0006915">
    <property type="term" value="P:apoptotic process"/>
    <property type="evidence" value="ECO:0007669"/>
    <property type="project" value="UniProtKB-KW"/>
</dbReference>
<dbReference type="PROSITE" id="PS51335">
    <property type="entry name" value="ELMO"/>
    <property type="match status" value="1"/>
</dbReference>
<dbReference type="Proteomes" id="UP000694557">
    <property type="component" value="Unassembled WGS sequence"/>
</dbReference>
<accession>A0A8C7H2R3</accession>
<dbReference type="InterPro" id="IPR011989">
    <property type="entry name" value="ARM-like"/>
</dbReference>
<sequence length="686" mass="78663">MPPHSDIVKVAIEWPGANAQLIEIDQKKPLSSIIREVSRQLLDRIQSHGIDARLEALKELAKLSADPTFATEFINMEGIGTLARLVESGTHESHYGLVQTDKPCCRMLAFTLTAFLELMDHGIVSWDLISLSFIKQIAGYVNQPMVDVSILQRSLAILESMVLNSHSLYHRVAQDITVGQLIGHLQVSNQEIQTYAIALINALFLKAPEDRRQAHCICLFPSQEMASTLAQKHLRSIILNHVIRGNRPIKAEMAHQLYVLQVLTFNLLEERMMTKMDPSDQAQRDIIFELRRIAFDGENDPSGTEKRKAMYTKDYKMLGFTNHVNPAMDFTQTPPGMLALDNMLYLAKLHQDTYIRIVLENSSREDKHECPFGRCAIELTRMLCEILQVGELPNEGCNDYHPMFFTHDRAWEEFFCVCIQLLNKTWKEMRATAEDFNKVMQVVREQITRALAMKPSSLDHLKGKLRGLSYSEILRLRQSERMSQDDFQSPPIIELRERIQPEILELIKQQRLNRLCEGSCFRKLGNRRRQEKFWFCRLSLNHKVLHYGDLDESPQGEVPLELLTDKIPVSDIKSVVTGKDCPHMKEKSALKQNKEVLELAFSVLYDPDENLNFVAPNKYEYCVWTDGLCALLGREMGSDLTRSDLDTLISMEMKLRLLDLENIAIPEAPPPVPKEPSTYNFTYNYG</sequence>
<dbReference type="CDD" id="cd13359">
    <property type="entry name" value="PH_ELMO1_CED-12"/>
    <property type="match status" value="1"/>
</dbReference>
<dbReference type="GeneTree" id="ENSGT00940000159236"/>
<dbReference type="Ensembl" id="ENSOKIT00005054870.1">
    <property type="protein sequence ID" value="ENSOKIP00005051949.1"/>
    <property type="gene ID" value="ENSOKIG00005020230.1"/>
</dbReference>
<dbReference type="InterPro" id="IPR001849">
    <property type="entry name" value="PH_domain"/>
</dbReference>
<dbReference type="Gene3D" id="2.30.29.30">
    <property type="entry name" value="Pleckstrin-homology domain (PH domain)/Phosphotyrosine-binding domain (PTB)"/>
    <property type="match status" value="1"/>
</dbReference>
<dbReference type="PANTHER" id="PTHR12771:SF8">
    <property type="entry name" value="ENGULFMENT AND CELL MOTILITY PROTEIN 2"/>
    <property type="match status" value="1"/>
</dbReference>
<dbReference type="InterPro" id="IPR011993">
    <property type="entry name" value="PH-like_dom_sf"/>
</dbReference>
<dbReference type="Gene3D" id="1.25.10.10">
    <property type="entry name" value="Leucine-rich Repeat Variant"/>
    <property type="match status" value="1"/>
</dbReference>
<feature type="domain" description="ELMO" evidence="5">
    <location>
        <begin position="282"/>
        <end position="451"/>
    </location>
</feature>
<dbReference type="GO" id="GO:0017124">
    <property type="term" value="F:SH3 domain binding"/>
    <property type="evidence" value="ECO:0007669"/>
    <property type="project" value="UniProtKB-KW"/>
</dbReference>
<dbReference type="Pfam" id="PF16457">
    <property type="entry name" value="PH_12"/>
    <property type="match status" value="1"/>
</dbReference>
<evidence type="ECO:0000256" key="4">
    <source>
        <dbReference type="ARBA" id="ARBA00024863"/>
    </source>
</evidence>
<dbReference type="SUPFAM" id="SSF48371">
    <property type="entry name" value="ARM repeat"/>
    <property type="match status" value="1"/>
</dbReference>
<dbReference type="GO" id="GO:0006909">
    <property type="term" value="P:phagocytosis"/>
    <property type="evidence" value="ECO:0007669"/>
    <property type="project" value="UniProtKB-KW"/>
</dbReference>
<dbReference type="Pfam" id="PF11841">
    <property type="entry name" value="ELMO_ARM"/>
    <property type="match status" value="1"/>
</dbReference>
<dbReference type="InterPro" id="IPR006816">
    <property type="entry name" value="ELMO_dom"/>
</dbReference>
<evidence type="ECO:0000313" key="7">
    <source>
        <dbReference type="Proteomes" id="UP000694557"/>
    </source>
</evidence>
<evidence type="ECO:0000313" key="6">
    <source>
        <dbReference type="Ensembl" id="ENSOKIP00005051949.1"/>
    </source>
</evidence>
<dbReference type="GO" id="GO:0048870">
    <property type="term" value="P:cell motility"/>
    <property type="evidence" value="ECO:0007669"/>
    <property type="project" value="TreeGrafter"/>
</dbReference>
<keyword evidence="2" id="KW-0581">Phagocytosis</keyword>
<reference evidence="6" key="1">
    <citation type="submission" date="2025-08" db="UniProtKB">
        <authorList>
            <consortium name="Ensembl"/>
        </authorList>
    </citation>
    <scope>IDENTIFICATION</scope>
</reference>
<dbReference type="Gene3D" id="6.10.250.810">
    <property type="match status" value="1"/>
</dbReference>
<proteinExistence type="predicted"/>
<organism evidence="6 7">
    <name type="scientific">Oncorhynchus kisutch</name>
    <name type="common">Coho salmon</name>
    <name type="synonym">Salmo kisutch</name>
    <dbReference type="NCBI Taxonomy" id="8019"/>
    <lineage>
        <taxon>Eukaryota</taxon>
        <taxon>Metazoa</taxon>
        <taxon>Chordata</taxon>
        <taxon>Craniata</taxon>
        <taxon>Vertebrata</taxon>
        <taxon>Euteleostomi</taxon>
        <taxon>Actinopterygii</taxon>
        <taxon>Neopterygii</taxon>
        <taxon>Teleostei</taxon>
        <taxon>Protacanthopterygii</taxon>
        <taxon>Salmoniformes</taxon>
        <taxon>Salmonidae</taxon>
        <taxon>Salmoninae</taxon>
        <taxon>Oncorhynchus</taxon>
    </lineage>
</organism>
<reference evidence="6" key="2">
    <citation type="submission" date="2025-09" db="UniProtKB">
        <authorList>
            <consortium name="Ensembl"/>
        </authorList>
    </citation>
    <scope>IDENTIFICATION</scope>
</reference>
<name>A0A8C7H2R3_ONCKI</name>
<evidence type="ECO:0000256" key="2">
    <source>
        <dbReference type="ARBA" id="ARBA00022907"/>
    </source>
</evidence>
<dbReference type="GO" id="GO:0007015">
    <property type="term" value="P:actin filament organization"/>
    <property type="evidence" value="ECO:0007669"/>
    <property type="project" value="TreeGrafter"/>
</dbReference>
<evidence type="ECO:0000256" key="3">
    <source>
        <dbReference type="ARBA" id="ARBA00023036"/>
    </source>
</evidence>
<dbReference type="PANTHER" id="PTHR12771">
    <property type="entry name" value="ENGULFMENT AND CELL MOTILITY"/>
    <property type="match status" value="1"/>
</dbReference>
<comment type="function">
    <text evidence="4">Involved in cytoskeletal rearrangements required for phagocytosis of apoptotic cells and cell motility. Acts in association with DOCK1 and CRK. Was initially proposed to be required in complex with DOCK1 to activate Rac Rho small GTPases. May enhance the guanine nucleotide exchange factor (GEF) activity of DOCK1.</text>
</comment>
<gene>
    <name evidence="6" type="primary">ELMO2</name>
    <name evidence="6" type="synonym">LOC109894106</name>
</gene>
<dbReference type="InterPro" id="IPR024574">
    <property type="entry name" value="ELMO_ARM"/>
</dbReference>
<dbReference type="FunFam" id="2.30.29.30:FF:000053">
    <property type="entry name" value="Engulfment and cell motility protein 1"/>
    <property type="match status" value="1"/>
</dbReference>
<keyword evidence="1" id="KW-0053">Apoptosis</keyword>
<keyword evidence="7" id="KW-1185">Reference proteome</keyword>
<dbReference type="Pfam" id="PF04727">
    <property type="entry name" value="ELMO_CED12"/>
    <property type="match status" value="1"/>
</dbReference>
<evidence type="ECO:0000259" key="5">
    <source>
        <dbReference type="PROSITE" id="PS51335"/>
    </source>
</evidence>
<evidence type="ECO:0000256" key="1">
    <source>
        <dbReference type="ARBA" id="ARBA00022703"/>
    </source>
</evidence>
<dbReference type="AlphaFoldDB" id="A0A8C7H2R3"/>
<dbReference type="InterPro" id="IPR016024">
    <property type="entry name" value="ARM-type_fold"/>
</dbReference>
<dbReference type="SUPFAM" id="SSF50729">
    <property type="entry name" value="PH domain-like"/>
    <property type="match status" value="1"/>
</dbReference>